<dbReference type="Proteomes" id="UP000037507">
    <property type="component" value="Unassembled WGS sequence"/>
</dbReference>
<dbReference type="InterPro" id="IPR042100">
    <property type="entry name" value="Bug_dom1"/>
</dbReference>
<dbReference type="RefSeq" id="WP_053173460.1">
    <property type="nucleotide sequence ID" value="NZ_LFYT02000007.1"/>
</dbReference>
<feature type="chain" id="PRO_5015768246" evidence="2">
    <location>
        <begin position="35"/>
        <end position="335"/>
    </location>
</feature>
<dbReference type="PROSITE" id="PS51318">
    <property type="entry name" value="TAT"/>
    <property type="match status" value="1"/>
</dbReference>
<dbReference type="InterPro" id="IPR006311">
    <property type="entry name" value="TAT_signal"/>
</dbReference>
<proteinExistence type="inferred from homology"/>
<dbReference type="Pfam" id="PF03401">
    <property type="entry name" value="TctC"/>
    <property type="match status" value="1"/>
</dbReference>
<protein>
    <submittedName>
        <fullName evidence="3">LacI family transcriptional regulator</fullName>
    </submittedName>
</protein>
<accession>A0A2T7UEP4</accession>
<dbReference type="CDD" id="cd13578">
    <property type="entry name" value="PBP2_Bug27"/>
    <property type="match status" value="1"/>
</dbReference>
<dbReference type="AlphaFoldDB" id="A0A2T7UEP4"/>
<sequence>MSRLNASPRRQWLKTLLSTSVTACLALGAGTAFAQSTYPSKPIRLVVPFATGGVTDTSGRLIAEQLSKRLGQQVIVDNKPGASGNIGTQMVASAEPDGYTLLLGFDGTLVINPHVFPKVGFDTAKDFAPIGKIGDAILIVVSHPGVPAKTLQQVIALSKTQSGGLSYGTSGTGGTPHIAGELLKQRTGANLTHIPYKGGGQAMTDLLGGTIPLVYTAVAGAISHVKAGKLHAVAVSSAQRAPSMPDVPTFIESGVPDFDINSWVGLLAPAKTPRAIVDKLNTELNAVLNDPAVRERLNTLGITASPGGPEKFGRDMARDLSRYAAVVKAANIKAE</sequence>
<dbReference type="PANTHER" id="PTHR42928">
    <property type="entry name" value="TRICARBOXYLATE-BINDING PROTEIN"/>
    <property type="match status" value="1"/>
</dbReference>
<dbReference type="Gene3D" id="3.40.190.10">
    <property type="entry name" value="Periplasmic binding protein-like II"/>
    <property type="match status" value="1"/>
</dbReference>
<dbReference type="STRING" id="1293045.H663_12520"/>
<organism evidence="3 4">
    <name type="scientific">Limnohabitans planktonicus II-D5</name>
    <dbReference type="NCBI Taxonomy" id="1293045"/>
    <lineage>
        <taxon>Bacteria</taxon>
        <taxon>Pseudomonadati</taxon>
        <taxon>Pseudomonadota</taxon>
        <taxon>Betaproteobacteria</taxon>
        <taxon>Burkholderiales</taxon>
        <taxon>Comamonadaceae</taxon>
        <taxon>Limnohabitans</taxon>
    </lineage>
</organism>
<dbReference type="PIRSF" id="PIRSF017082">
    <property type="entry name" value="YflP"/>
    <property type="match status" value="1"/>
</dbReference>
<feature type="signal peptide" evidence="2">
    <location>
        <begin position="1"/>
        <end position="34"/>
    </location>
</feature>
<evidence type="ECO:0000256" key="2">
    <source>
        <dbReference type="SAM" id="SignalP"/>
    </source>
</evidence>
<dbReference type="InterPro" id="IPR005064">
    <property type="entry name" value="BUG"/>
</dbReference>
<keyword evidence="4" id="KW-1185">Reference proteome</keyword>
<dbReference type="PANTHER" id="PTHR42928:SF5">
    <property type="entry name" value="BLR1237 PROTEIN"/>
    <property type="match status" value="1"/>
</dbReference>
<dbReference type="Gene3D" id="3.40.190.150">
    <property type="entry name" value="Bordetella uptake gene, domain 1"/>
    <property type="match status" value="1"/>
</dbReference>
<comment type="similarity">
    <text evidence="1">Belongs to the UPF0065 (bug) family.</text>
</comment>
<dbReference type="OrthoDB" id="8678477at2"/>
<dbReference type="SUPFAM" id="SSF53850">
    <property type="entry name" value="Periplasmic binding protein-like II"/>
    <property type="match status" value="1"/>
</dbReference>
<evidence type="ECO:0000256" key="1">
    <source>
        <dbReference type="ARBA" id="ARBA00006987"/>
    </source>
</evidence>
<comment type="caution">
    <text evidence="3">The sequence shown here is derived from an EMBL/GenBank/DDBJ whole genome shotgun (WGS) entry which is preliminary data.</text>
</comment>
<name>A0A2T7UEP4_9BURK</name>
<dbReference type="EMBL" id="LFYT02000007">
    <property type="protein sequence ID" value="PVE43180.1"/>
    <property type="molecule type" value="Genomic_DNA"/>
</dbReference>
<reference evidence="3" key="1">
    <citation type="submission" date="2017-04" db="EMBL/GenBank/DDBJ databases">
        <title>Unexpected and diverse lifestyles within the genus Limnohabitans.</title>
        <authorList>
            <person name="Kasalicky V."/>
            <person name="Mehrshad M."/>
            <person name="Andrei S.-A."/>
            <person name="Salcher M."/>
            <person name="Kratochvilova H."/>
            <person name="Simek K."/>
            <person name="Ghai R."/>
        </authorList>
    </citation>
    <scope>NUCLEOTIDE SEQUENCE [LARGE SCALE GENOMIC DNA]</scope>
    <source>
        <strain evidence="3">II-D5</strain>
    </source>
</reference>
<keyword evidence="2" id="KW-0732">Signal</keyword>
<evidence type="ECO:0000313" key="4">
    <source>
        <dbReference type="Proteomes" id="UP000037507"/>
    </source>
</evidence>
<gene>
    <name evidence="3" type="ORF">H663_007755</name>
</gene>
<evidence type="ECO:0000313" key="3">
    <source>
        <dbReference type="EMBL" id="PVE43180.1"/>
    </source>
</evidence>